<proteinExistence type="inferred from homology"/>
<evidence type="ECO:0000256" key="3">
    <source>
        <dbReference type="ARBA" id="ARBA00022576"/>
    </source>
</evidence>
<keyword evidence="4" id="KW-0808">Transferase</keyword>
<dbReference type="EMBL" id="JBIQWK010000011">
    <property type="protein sequence ID" value="MFI0576072.1"/>
    <property type="molecule type" value="Genomic_DNA"/>
</dbReference>
<dbReference type="InterPro" id="IPR015424">
    <property type="entry name" value="PyrdxlP-dep_Trfase"/>
</dbReference>
<evidence type="ECO:0000256" key="2">
    <source>
        <dbReference type="ARBA" id="ARBA00007441"/>
    </source>
</evidence>
<protein>
    <submittedName>
        <fullName evidence="8">Aminotransferase class I/II-fold pyridoxal phosphate-dependent enzyme</fullName>
    </submittedName>
</protein>
<gene>
    <name evidence="8" type="ORF">ACH3YB_31045</name>
</gene>
<dbReference type="PANTHER" id="PTHR46383">
    <property type="entry name" value="ASPARTATE AMINOTRANSFERASE"/>
    <property type="match status" value="1"/>
</dbReference>
<reference evidence="8 9" key="1">
    <citation type="submission" date="2024-10" db="EMBL/GenBank/DDBJ databases">
        <authorList>
            <person name="Wannawong T."/>
            <person name="Kuncharoen N."/>
            <person name="Mhuantong W."/>
        </authorList>
    </citation>
    <scope>NUCLEOTIDE SEQUENCE [LARGE SCALE GENOMIC DNA]</scope>
    <source>
        <strain evidence="8 9">CALK1-4</strain>
    </source>
</reference>
<evidence type="ECO:0000313" key="8">
    <source>
        <dbReference type="EMBL" id="MFI0576072.1"/>
    </source>
</evidence>
<dbReference type="InterPro" id="IPR050596">
    <property type="entry name" value="AspAT/PAT-like"/>
</dbReference>
<evidence type="ECO:0000256" key="4">
    <source>
        <dbReference type="ARBA" id="ARBA00022679"/>
    </source>
</evidence>
<evidence type="ECO:0000256" key="5">
    <source>
        <dbReference type="ARBA" id="ARBA00022898"/>
    </source>
</evidence>
<name>A0ABW7S9J0_STRTE</name>
<accession>A0ABW7S9J0</accession>
<dbReference type="Proteomes" id="UP001610810">
    <property type="component" value="Unassembled WGS sequence"/>
</dbReference>
<comment type="cofactor">
    <cofactor evidence="1">
        <name>pyridoxal 5'-phosphate</name>
        <dbReference type="ChEBI" id="CHEBI:597326"/>
    </cofactor>
</comment>
<keyword evidence="9" id="KW-1185">Reference proteome</keyword>
<evidence type="ECO:0000256" key="1">
    <source>
        <dbReference type="ARBA" id="ARBA00001933"/>
    </source>
</evidence>
<evidence type="ECO:0000259" key="7">
    <source>
        <dbReference type="Pfam" id="PF00155"/>
    </source>
</evidence>
<keyword evidence="3 8" id="KW-0032">Aminotransferase</keyword>
<comment type="caution">
    <text evidence="8">The sequence shown here is derived from an EMBL/GenBank/DDBJ whole genome shotgun (WGS) entry which is preliminary data.</text>
</comment>
<evidence type="ECO:0000313" key="9">
    <source>
        <dbReference type="Proteomes" id="UP001610810"/>
    </source>
</evidence>
<dbReference type="InterPro" id="IPR004839">
    <property type="entry name" value="Aminotransferase_I/II_large"/>
</dbReference>
<dbReference type="Gene3D" id="3.40.640.10">
    <property type="entry name" value="Type I PLP-dependent aspartate aminotransferase-like (Major domain)"/>
    <property type="match status" value="1"/>
</dbReference>
<dbReference type="PANTHER" id="PTHR46383:SF1">
    <property type="entry name" value="ASPARTATE AMINOTRANSFERASE"/>
    <property type="match status" value="1"/>
</dbReference>
<dbReference type="RefSeq" id="WP_236260202.1">
    <property type="nucleotide sequence ID" value="NZ_JAAIFS010000001.1"/>
</dbReference>
<organism evidence="8 9">
    <name type="scientific">Streptomyces tendae</name>
    <dbReference type="NCBI Taxonomy" id="1932"/>
    <lineage>
        <taxon>Bacteria</taxon>
        <taxon>Bacillati</taxon>
        <taxon>Actinomycetota</taxon>
        <taxon>Actinomycetes</taxon>
        <taxon>Kitasatosporales</taxon>
        <taxon>Streptomycetaceae</taxon>
        <taxon>Streptomyces</taxon>
    </lineage>
</organism>
<evidence type="ECO:0000256" key="6">
    <source>
        <dbReference type="SAM" id="MobiDB-lite"/>
    </source>
</evidence>
<keyword evidence="5" id="KW-0663">Pyridoxal phosphate</keyword>
<feature type="region of interest" description="Disordered" evidence="6">
    <location>
        <begin position="1"/>
        <end position="41"/>
    </location>
</feature>
<dbReference type="Pfam" id="PF00155">
    <property type="entry name" value="Aminotran_1_2"/>
    <property type="match status" value="1"/>
</dbReference>
<dbReference type="GO" id="GO:0008483">
    <property type="term" value="F:transaminase activity"/>
    <property type="evidence" value="ECO:0007669"/>
    <property type="project" value="UniProtKB-KW"/>
</dbReference>
<sequence length="438" mass="44900">MRGTDPGGLAVTGPAGHDTGRGAAAGHEPVGHGPVRYGPHFPDDGLPVLPELSAVLAAAAGRARGEPAGGGPALLDAASGYWDRRGLTTEPAHLAAAPGAGALLLALTAALDGDVLVPRPCAAWWAPYARLLGRPVFHVPTPAESGGVPDPYALLETVRRVRAEGGDPRLLVLSVADDPTGTVAPPELLHETVEAAAAEGLHLVSDETWRDTLHDAHATVVLSPAEMLPERVTVVTDLAGALLPPAWPAAVARFPASAAGNGLHARVLDVLTALGARVAAPVAAAAGYALDEPEPVTAHRAAVVRLHARVAAAAHAAVVAAGATARPPQAGRHLYADLGPLRDALGAEGVGDAQELEDFLTARLGMPAPGGHRFGDELSALRVRLATGPLLDAGTDERRAECLLSSDPLELPHVQRALTGLKSVFDGLRDAQRWEPPR</sequence>
<comment type="similarity">
    <text evidence="2">Belongs to the class-I pyridoxal-phosphate-dependent aminotransferase family.</text>
</comment>
<dbReference type="SUPFAM" id="SSF53383">
    <property type="entry name" value="PLP-dependent transferases"/>
    <property type="match status" value="1"/>
</dbReference>
<dbReference type="InterPro" id="IPR015421">
    <property type="entry name" value="PyrdxlP-dep_Trfase_major"/>
</dbReference>
<feature type="domain" description="Aminotransferase class I/classII large" evidence="7">
    <location>
        <begin position="61"/>
        <end position="341"/>
    </location>
</feature>